<comment type="similarity">
    <text evidence="6">Belongs to the WD repeat WDR6 family.</text>
</comment>
<feature type="region of interest" description="Disordered" evidence="8">
    <location>
        <begin position="949"/>
        <end position="982"/>
    </location>
</feature>
<dbReference type="EMBL" id="JACEIK010000642">
    <property type="protein sequence ID" value="MCD7460228.1"/>
    <property type="molecule type" value="Genomic_DNA"/>
</dbReference>
<dbReference type="PANTHER" id="PTHR14344">
    <property type="entry name" value="WD REPEAT PROTEIN"/>
    <property type="match status" value="1"/>
</dbReference>
<feature type="repeat" description="WD" evidence="7">
    <location>
        <begin position="1076"/>
        <end position="1090"/>
    </location>
</feature>
<dbReference type="InterPro" id="IPR015943">
    <property type="entry name" value="WD40/YVTN_repeat-like_dom_sf"/>
</dbReference>
<dbReference type="PROSITE" id="PS50294">
    <property type="entry name" value="WD_REPEATS_REGION"/>
    <property type="match status" value="1"/>
</dbReference>
<dbReference type="PROSITE" id="PS50082">
    <property type="entry name" value="WD_REPEATS_2"/>
    <property type="match status" value="2"/>
</dbReference>
<dbReference type="PANTHER" id="PTHR14344:SF3">
    <property type="entry name" value="WD REPEAT-CONTAINING PROTEIN 6"/>
    <property type="match status" value="1"/>
</dbReference>
<evidence type="ECO:0008006" key="11">
    <source>
        <dbReference type="Google" id="ProtNLM"/>
    </source>
</evidence>
<evidence type="ECO:0000256" key="3">
    <source>
        <dbReference type="ARBA" id="ARBA00022574"/>
    </source>
</evidence>
<dbReference type="InterPro" id="IPR036322">
    <property type="entry name" value="WD40_repeat_dom_sf"/>
</dbReference>
<evidence type="ECO:0000256" key="5">
    <source>
        <dbReference type="ARBA" id="ARBA00022737"/>
    </source>
</evidence>
<evidence type="ECO:0000256" key="6">
    <source>
        <dbReference type="ARBA" id="ARBA00038255"/>
    </source>
</evidence>
<evidence type="ECO:0000313" key="9">
    <source>
        <dbReference type="EMBL" id="MCD7460228.1"/>
    </source>
</evidence>
<dbReference type="SMART" id="SM00320">
    <property type="entry name" value="WD40"/>
    <property type="match status" value="10"/>
</dbReference>
<keyword evidence="4" id="KW-0819">tRNA processing</keyword>
<feature type="region of interest" description="Disordered" evidence="8">
    <location>
        <begin position="1109"/>
        <end position="1157"/>
    </location>
</feature>
<accession>A0ABS8SN30</accession>
<sequence>MAGQSRCHLQRGQYLGEISALCFLHLPPDFSSLPFLLAGTGSQILVYDLTTGKLIRSFDVFDGIRVHGVSLQSFNEHSSDSHVTFKIAVYGERRVKLFSLQIQRVSNTQTEQQACFHLTLSLVLLLPKFTHWVLDVSFLKCDGATSSNNGGDCLAIGCSDNSVHIWDMLRHSLLSTVRCSERCLLYSMRIWGDDVRSIHVASGTICNEVLVWKVGHSADPDDIGSPTEDLLNLTSYEGLQLPYQQYEAINICKLTGHEGSIFRLAWSADGFKLVSVSDDRSARIWTLGADGPNHVVDSVLFGHSARIWDCCIFDSLIITAGEDCTCRVWGMDGTQLARIKEHVGRGIWRCLYDPDAALLVTAGFDSAIKVHRLQTLFSNGSAGGILEVQDSTVQKEEFALYIPNFREHAGLMNSKSEYVRCLHFSREDSLYVATNNGYVYHAKLYDAEDVKWTELLHIGEEGPIICMDLLSHCSNVTKDVENWVAVGNGKGTMLIAKIVGDVLNPRVELTSTWSAEPERQLLGTYWCKSLGPMFLFTSDPRGTLKLWRLFNTLPSASHDVMTRCCASLIAEFCSSFGMRIMCLDASVENEVLVCGDIRGNILLFPLQRDILFSMSVASEINITPVSSFRGAHGISTVCSISITSFSPTQLEIHSTGGDGCICYFEHDRSRHNMEFVGIKQVKELSTIRSVFTDADQQDGLPSGSCAIGFSSSDFIIWNLISETKVLQVTCGGWRRPHSYFLGDVPEMKNCFAYVKDGIIYVYRHWVTTNERVMYPKNFHLQFHGREIHTLCIISQDSSGSLNEKQDASSEMIWVATGCEDGTVRLTSYASEIANWSTSKLLGEHVGGSAVRSIFFVSRLHRMVLDANDMPESVSSEKWFLGDPEDCFLLISVGAKRVVTAWKQKIKMRIREGTLDTECNIENDLHFHGSLSSASFLSTSFQWLSTDMPTRERNHGKQQNNQKVSGTVENGGSFSSEDKRSYSEPCVPDIFENDWRYLAVTAFLVQVAGTRCSVCFIVVACSDATVTLRALLLPYRLWFDVALLTPLPSPVLALRHIVVPTCSPVQGNFQFGSRYIIISGSTDGSIAFWDLTDHVENFMRQLSAIQIRKGLDSQKRPRTGRGSQGGRQRRLLGSQVSNKVTGNEQLSEVPVSRGKPDNSFCATTVPGTDKNVQHHALRGISHSGENTHLFSPDTSTGIKEVLQKACPLHVFKDVHQSGVNCLHVSDINCPEVSDRRLTFYVLSGGDDQSLNCLRLDFSLISMRQSSESSTVERNCTTASQNVGGDVHNYQVGSHDIKFMLHDKITSAHSSAVKGVWTDGRWVFSTGLDQRIRCWHLEQQGKLTEHKHMVVSVPEPEALDARACGRNHYQIAVAGRGMQMFDFVAPDDMKGGN</sequence>
<keyword evidence="10" id="KW-1185">Reference proteome</keyword>
<keyword evidence="3 7" id="KW-0853">WD repeat</keyword>
<comment type="caution">
    <text evidence="9">The sequence shown here is derived from an EMBL/GenBank/DDBJ whole genome shotgun (WGS) entry which is preliminary data.</text>
</comment>
<feature type="compositionally biased region" description="Polar residues" evidence="8">
    <location>
        <begin position="956"/>
        <end position="974"/>
    </location>
</feature>
<evidence type="ECO:0000256" key="4">
    <source>
        <dbReference type="ARBA" id="ARBA00022694"/>
    </source>
</evidence>
<gene>
    <name evidence="9" type="ORF">HAX54_043117</name>
</gene>
<name>A0ABS8SN30_DATST</name>
<dbReference type="Proteomes" id="UP000823775">
    <property type="component" value="Unassembled WGS sequence"/>
</dbReference>
<reference evidence="9 10" key="1">
    <citation type="journal article" date="2021" name="BMC Genomics">
        <title>Datura genome reveals duplications of psychoactive alkaloid biosynthetic genes and high mutation rate following tissue culture.</title>
        <authorList>
            <person name="Rajewski A."/>
            <person name="Carter-House D."/>
            <person name="Stajich J."/>
            <person name="Litt A."/>
        </authorList>
    </citation>
    <scope>NUCLEOTIDE SEQUENCE [LARGE SCALE GENOMIC DNA]</scope>
    <source>
        <strain evidence="9">AR-01</strain>
    </source>
</reference>
<dbReference type="SUPFAM" id="SSF50978">
    <property type="entry name" value="WD40 repeat-like"/>
    <property type="match status" value="4"/>
</dbReference>
<evidence type="ECO:0000256" key="2">
    <source>
        <dbReference type="ARBA" id="ARBA00022490"/>
    </source>
</evidence>
<dbReference type="InterPro" id="IPR001680">
    <property type="entry name" value="WD40_rpt"/>
</dbReference>
<comment type="subcellular location">
    <subcellularLocation>
        <location evidence="1">Cytoplasm</location>
    </subcellularLocation>
</comment>
<organism evidence="9 10">
    <name type="scientific">Datura stramonium</name>
    <name type="common">Jimsonweed</name>
    <name type="synonym">Common thornapple</name>
    <dbReference type="NCBI Taxonomy" id="4076"/>
    <lineage>
        <taxon>Eukaryota</taxon>
        <taxon>Viridiplantae</taxon>
        <taxon>Streptophyta</taxon>
        <taxon>Embryophyta</taxon>
        <taxon>Tracheophyta</taxon>
        <taxon>Spermatophyta</taxon>
        <taxon>Magnoliopsida</taxon>
        <taxon>eudicotyledons</taxon>
        <taxon>Gunneridae</taxon>
        <taxon>Pentapetalae</taxon>
        <taxon>asterids</taxon>
        <taxon>lamiids</taxon>
        <taxon>Solanales</taxon>
        <taxon>Solanaceae</taxon>
        <taxon>Solanoideae</taxon>
        <taxon>Datureae</taxon>
        <taxon>Datura</taxon>
    </lineage>
</organism>
<evidence type="ECO:0000256" key="7">
    <source>
        <dbReference type="PROSITE-ProRule" id="PRU00221"/>
    </source>
</evidence>
<dbReference type="Pfam" id="PF00400">
    <property type="entry name" value="WD40"/>
    <property type="match status" value="4"/>
</dbReference>
<dbReference type="Gene3D" id="2.130.10.10">
    <property type="entry name" value="YVTN repeat-like/Quinoprotein amine dehydrogenase"/>
    <property type="match status" value="4"/>
</dbReference>
<evidence type="ECO:0000256" key="8">
    <source>
        <dbReference type="SAM" id="MobiDB-lite"/>
    </source>
</evidence>
<evidence type="ECO:0000256" key="1">
    <source>
        <dbReference type="ARBA" id="ARBA00004496"/>
    </source>
</evidence>
<keyword evidence="2" id="KW-0963">Cytoplasm</keyword>
<feature type="repeat" description="WD" evidence="7">
    <location>
        <begin position="254"/>
        <end position="287"/>
    </location>
</feature>
<protein>
    <recommendedName>
        <fullName evidence="11">WD repeat-containing protein 6</fullName>
    </recommendedName>
</protein>
<evidence type="ECO:0000313" key="10">
    <source>
        <dbReference type="Proteomes" id="UP000823775"/>
    </source>
</evidence>
<proteinExistence type="inferred from homology"/>
<feature type="compositionally biased region" description="Polar residues" evidence="8">
    <location>
        <begin position="1135"/>
        <end position="1145"/>
    </location>
</feature>
<keyword evidence="5" id="KW-0677">Repeat</keyword>
<dbReference type="InterPro" id="IPR051973">
    <property type="entry name" value="tRNA_Anticodon_Mtase-Reg"/>
</dbReference>